<keyword evidence="3" id="KW-0442">Lipid degradation</keyword>
<feature type="active site" description="Proton acceptor" evidence="3">
    <location>
        <position position="268"/>
    </location>
</feature>
<feature type="region of interest" description="Disordered" evidence="4">
    <location>
        <begin position="1"/>
        <end position="22"/>
    </location>
</feature>
<dbReference type="OrthoDB" id="412240at2759"/>
<evidence type="ECO:0000313" key="7">
    <source>
        <dbReference type="EnsemblMetazoa" id="XP_030845711"/>
    </source>
</evidence>
<dbReference type="Gene3D" id="1.10.238.10">
    <property type="entry name" value="EF-hand"/>
    <property type="match status" value="1"/>
</dbReference>
<dbReference type="OMA" id="NEIVEYC"/>
<evidence type="ECO:0000259" key="5">
    <source>
        <dbReference type="PROSITE" id="PS50222"/>
    </source>
</evidence>
<dbReference type="SUPFAM" id="SSF52151">
    <property type="entry name" value="FabD/lysophospholipase-like"/>
    <property type="match status" value="1"/>
</dbReference>
<evidence type="ECO:0000256" key="2">
    <source>
        <dbReference type="ARBA" id="ARBA00023098"/>
    </source>
</evidence>
<dbReference type="PANTHER" id="PTHR46394">
    <property type="entry name" value="ANNEXIN"/>
    <property type="match status" value="1"/>
</dbReference>
<reference evidence="7" key="2">
    <citation type="submission" date="2021-01" db="UniProtKB">
        <authorList>
            <consortium name="EnsemblMetazoa"/>
        </authorList>
    </citation>
    <scope>IDENTIFICATION</scope>
</reference>
<keyword evidence="1" id="KW-0106">Calcium</keyword>
<evidence type="ECO:0000313" key="8">
    <source>
        <dbReference type="Proteomes" id="UP000007110"/>
    </source>
</evidence>
<evidence type="ECO:0000256" key="3">
    <source>
        <dbReference type="PROSITE-ProRule" id="PRU01161"/>
    </source>
</evidence>
<feature type="domain" description="EF-hand" evidence="5">
    <location>
        <begin position="421"/>
        <end position="456"/>
    </location>
</feature>
<dbReference type="SUPFAM" id="SSF47473">
    <property type="entry name" value="EF-hand"/>
    <property type="match status" value="1"/>
</dbReference>
<accession>A0A7M7P4J4</accession>
<dbReference type="InterPro" id="IPR002048">
    <property type="entry name" value="EF_hand_dom"/>
</dbReference>
<feature type="domain" description="PNPLA" evidence="6">
    <location>
        <begin position="81"/>
        <end position="281"/>
    </location>
</feature>
<dbReference type="InterPro" id="IPR018247">
    <property type="entry name" value="EF_Hand_1_Ca_BS"/>
</dbReference>
<dbReference type="InParanoid" id="A0A7M7P4J4"/>
<protein>
    <submittedName>
        <fullName evidence="7">Uncharacterized protein</fullName>
    </submittedName>
</protein>
<feature type="short sequence motif" description="GXSXG" evidence="3">
    <location>
        <begin position="114"/>
        <end position="118"/>
    </location>
</feature>
<dbReference type="InterPro" id="IPR016035">
    <property type="entry name" value="Acyl_Trfase/lysoPLipase"/>
</dbReference>
<name>A0A7M7P4J4_STRPU</name>
<proteinExistence type="predicted"/>
<dbReference type="InterPro" id="IPR002641">
    <property type="entry name" value="PNPLA_dom"/>
</dbReference>
<evidence type="ECO:0000256" key="1">
    <source>
        <dbReference type="ARBA" id="ARBA00022837"/>
    </source>
</evidence>
<feature type="active site" description="Nucleophile" evidence="3">
    <location>
        <position position="116"/>
    </location>
</feature>
<dbReference type="InterPro" id="IPR011992">
    <property type="entry name" value="EF-hand-dom_pair"/>
</dbReference>
<keyword evidence="2 3" id="KW-0443">Lipid metabolism</keyword>
<dbReference type="Pfam" id="PF01734">
    <property type="entry name" value="Patatin"/>
    <property type="match status" value="1"/>
</dbReference>
<evidence type="ECO:0000259" key="6">
    <source>
        <dbReference type="PROSITE" id="PS51635"/>
    </source>
</evidence>
<dbReference type="RefSeq" id="XP_030845711.1">
    <property type="nucleotide sequence ID" value="XM_030989851.1"/>
</dbReference>
<feature type="short sequence motif" description="DGA/G" evidence="3">
    <location>
        <begin position="268"/>
        <end position="270"/>
    </location>
</feature>
<dbReference type="Proteomes" id="UP000007110">
    <property type="component" value="Unassembled WGS sequence"/>
</dbReference>
<dbReference type="GO" id="GO:0016787">
    <property type="term" value="F:hydrolase activity"/>
    <property type="evidence" value="ECO:0007669"/>
    <property type="project" value="UniProtKB-UniRule"/>
</dbReference>
<dbReference type="PANTHER" id="PTHR46394:SF1">
    <property type="entry name" value="PNPLA DOMAIN-CONTAINING PROTEIN"/>
    <property type="match status" value="1"/>
</dbReference>
<sequence>MGAAESHLPLPQQRRGSRRSSHCSFNDAECRLRKSYSKLPDVIDYGEDALDCQPRSSSIPSDMMGSALNFLADVEFPYENVVFEGGGSQGTAYIGAIMELERLGHLEKLRRFGGASVGSITAALLAVGHTSEKFLDVMKNGPFFNDALDARCGPCSMVPNFLRHLGWHPGRSFYHWMGEVVEEKLGNPDATFRDLYEVTGKELCVVVTNLSLKMEEYCHVKTTPLLPIRAAVRMSMAIPGELEHRKDGGGVFFPFQWRYIDRTDVYVDGGVLCNYPVHCFDGWWLSMKPEDSFLRRLQPLNDVGKLLTKKVRFGTFNEKTLGFILFSDHDQHVLATNPALLPSPSPIPNTRLARAHQTFMKQHEMELRKHRIKTDAMTRFVKVLNDNNLDGNDNIDIGEFRRACAQTNEFTSYHARALFGDRLMSATEMFELLDINKDGRLDYHELMNLAEWNGVGIQTHLIGAGRTDIKNPTDLITSLFQSLVMNVKRSFLESDDNERTVLINTVYMKCLDFDGDPEDWEFLVEQGRRALQAFLHLKRTLAENTGKDDTEKCNM</sequence>
<dbReference type="PROSITE" id="PS51635">
    <property type="entry name" value="PNPLA"/>
    <property type="match status" value="1"/>
</dbReference>
<dbReference type="AlphaFoldDB" id="A0A7M7P4J4"/>
<organism evidence="7 8">
    <name type="scientific">Strongylocentrotus purpuratus</name>
    <name type="common">Purple sea urchin</name>
    <dbReference type="NCBI Taxonomy" id="7668"/>
    <lineage>
        <taxon>Eukaryota</taxon>
        <taxon>Metazoa</taxon>
        <taxon>Echinodermata</taxon>
        <taxon>Eleutherozoa</taxon>
        <taxon>Echinozoa</taxon>
        <taxon>Echinoidea</taxon>
        <taxon>Euechinoidea</taxon>
        <taxon>Echinacea</taxon>
        <taxon>Camarodonta</taxon>
        <taxon>Echinidea</taxon>
        <taxon>Strongylocentrotidae</taxon>
        <taxon>Strongylocentrotus</taxon>
    </lineage>
</organism>
<keyword evidence="3" id="KW-0378">Hydrolase</keyword>
<reference evidence="8" key="1">
    <citation type="submission" date="2015-02" db="EMBL/GenBank/DDBJ databases">
        <title>Genome sequencing for Strongylocentrotus purpuratus.</title>
        <authorList>
            <person name="Murali S."/>
            <person name="Liu Y."/>
            <person name="Vee V."/>
            <person name="English A."/>
            <person name="Wang M."/>
            <person name="Skinner E."/>
            <person name="Han Y."/>
            <person name="Muzny D.M."/>
            <person name="Worley K.C."/>
            <person name="Gibbs R.A."/>
        </authorList>
    </citation>
    <scope>NUCLEOTIDE SEQUENCE</scope>
</reference>
<dbReference type="GO" id="GO:0005509">
    <property type="term" value="F:calcium ion binding"/>
    <property type="evidence" value="ECO:0007669"/>
    <property type="project" value="InterPro"/>
</dbReference>
<dbReference type="Gene3D" id="3.40.1090.10">
    <property type="entry name" value="Cytosolic phospholipase A2 catalytic domain"/>
    <property type="match status" value="2"/>
</dbReference>
<dbReference type="EnsemblMetazoa" id="XM_030989851">
    <property type="protein sequence ID" value="XP_030845711"/>
    <property type="gene ID" value="LOC105447314"/>
</dbReference>
<dbReference type="GeneID" id="105447314"/>
<dbReference type="PROSITE" id="PS50222">
    <property type="entry name" value="EF_HAND_2"/>
    <property type="match status" value="1"/>
</dbReference>
<dbReference type="InterPro" id="IPR052580">
    <property type="entry name" value="Lipid_Hydrolase"/>
</dbReference>
<keyword evidence="8" id="KW-1185">Reference proteome</keyword>
<dbReference type="KEGG" id="spu:105447314"/>
<dbReference type="CDD" id="cd07207">
    <property type="entry name" value="Pat_ExoU_VipD_like"/>
    <property type="match status" value="1"/>
</dbReference>
<feature type="short sequence motif" description="GXGXXG" evidence="3">
    <location>
        <begin position="85"/>
        <end position="90"/>
    </location>
</feature>
<dbReference type="GO" id="GO:0016042">
    <property type="term" value="P:lipid catabolic process"/>
    <property type="evidence" value="ECO:0007669"/>
    <property type="project" value="UniProtKB-UniRule"/>
</dbReference>
<dbReference type="PROSITE" id="PS00018">
    <property type="entry name" value="EF_HAND_1"/>
    <property type="match status" value="1"/>
</dbReference>
<evidence type="ECO:0000256" key="4">
    <source>
        <dbReference type="SAM" id="MobiDB-lite"/>
    </source>
</evidence>